<dbReference type="PANTHER" id="PTHR31123">
    <property type="entry name" value="ACCUMULATION OF DYADS PROTEIN 2-RELATED"/>
    <property type="match status" value="1"/>
</dbReference>
<reference evidence="7" key="1">
    <citation type="submission" date="2023-07" db="EMBL/GenBank/DDBJ databases">
        <title>Black Yeasts Isolated from many extreme environments.</title>
        <authorList>
            <person name="Coleine C."/>
            <person name="Stajich J.E."/>
            <person name="Selbmann L."/>
        </authorList>
    </citation>
    <scope>NUCLEOTIDE SEQUENCE</scope>
    <source>
        <strain evidence="7">CCFEE 5485</strain>
    </source>
</reference>
<feature type="transmembrane region" description="Helical" evidence="6">
    <location>
        <begin position="210"/>
        <end position="229"/>
    </location>
</feature>
<dbReference type="InterPro" id="IPR051633">
    <property type="entry name" value="AceTr"/>
</dbReference>
<feature type="transmembrane region" description="Helical" evidence="6">
    <location>
        <begin position="55"/>
        <end position="77"/>
    </location>
</feature>
<comment type="similarity">
    <text evidence="2">Belongs to the acetate uptake transporter (AceTr) (TC 2.A.96) family.</text>
</comment>
<evidence type="ECO:0000256" key="5">
    <source>
        <dbReference type="ARBA" id="ARBA00023136"/>
    </source>
</evidence>
<dbReference type="Pfam" id="PF01184">
    <property type="entry name" value="Gpr1_Fun34_YaaH"/>
    <property type="match status" value="1"/>
</dbReference>
<dbReference type="InterPro" id="IPR000791">
    <property type="entry name" value="Gpr1/Fun34/SatP-like"/>
</dbReference>
<evidence type="ECO:0000256" key="2">
    <source>
        <dbReference type="ARBA" id="ARBA00005587"/>
    </source>
</evidence>
<proteinExistence type="inferred from homology"/>
<comment type="subcellular location">
    <subcellularLocation>
        <location evidence="1">Membrane</location>
        <topology evidence="1">Multi-pass membrane protein</topology>
    </subcellularLocation>
</comment>
<dbReference type="GO" id="GO:0005886">
    <property type="term" value="C:plasma membrane"/>
    <property type="evidence" value="ECO:0007669"/>
    <property type="project" value="TreeGrafter"/>
</dbReference>
<gene>
    <name evidence="7" type="ORF">LTR78_003443</name>
</gene>
<comment type="caution">
    <text evidence="7">The sequence shown here is derived from an EMBL/GenBank/DDBJ whole genome shotgun (WGS) entry which is preliminary data.</text>
</comment>
<dbReference type="Proteomes" id="UP001274830">
    <property type="component" value="Unassembled WGS sequence"/>
</dbReference>
<accession>A0AAE1C3Q2</accession>
<dbReference type="GO" id="GO:0015123">
    <property type="term" value="F:acetate transmembrane transporter activity"/>
    <property type="evidence" value="ECO:0007669"/>
    <property type="project" value="TreeGrafter"/>
</dbReference>
<feature type="transmembrane region" description="Helical" evidence="6">
    <location>
        <begin position="89"/>
        <end position="109"/>
    </location>
</feature>
<feature type="transmembrane region" description="Helical" evidence="6">
    <location>
        <begin position="116"/>
        <end position="136"/>
    </location>
</feature>
<protein>
    <submittedName>
        <fullName evidence="7">Uncharacterized protein</fullName>
    </submittedName>
</protein>
<organism evidence="7 8">
    <name type="scientific">Recurvomyces mirabilis</name>
    <dbReference type="NCBI Taxonomy" id="574656"/>
    <lineage>
        <taxon>Eukaryota</taxon>
        <taxon>Fungi</taxon>
        <taxon>Dikarya</taxon>
        <taxon>Ascomycota</taxon>
        <taxon>Pezizomycotina</taxon>
        <taxon>Dothideomycetes</taxon>
        <taxon>Dothideomycetidae</taxon>
        <taxon>Mycosphaerellales</taxon>
        <taxon>Teratosphaeriaceae</taxon>
        <taxon>Recurvomyces</taxon>
    </lineage>
</organism>
<dbReference type="AlphaFoldDB" id="A0AAE1C3Q2"/>
<dbReference type="PANTHER" id="PTHR31123:SF4">
    <property type="entry name" value="PROTEIN ALCS"/>
    <property type="match status" value="1"/>
</dbReference>
<evidence type="ECO:0000256" key="4">
    <source>
        <dbReference type="ARBA" id="ARBA00022989"/>
    </source>
</evidence>
<evidence type="ECO:0000313" key="8">
    <source>
        <dbReference type="Proteomes" id="UP001274830"/>
    </source>
</evidence>
<sequence>MSNHDIPIKVSDLNNHEYNENILKPSPSHFEQLYLAPEKPVAGNLRLTFGNPTPVALAGFLLANSPATVMLMGWHGAGSGEGIANAGTGMYFYCAAVLLYAGGIGEWILGNTFPSVVFFTFGGFWGTFGATLTPFYDAVNGYPTAAGFYDSFAFFLIFMAVLCLAYTICALRTNICLVLILLCFTITFPLLTASYFAAAGGAATLATTTRIAGAAFAFIASMIAWYLWFSMLLDAVDFPLVLPVGDLTKYVKGRNDKKMKDAEHMA</sequence>
<keyword evidence="8" id="KW-1185">Reference proteome</keyword>
<feature type="transmembrane region" description="Helical" evidence="6">
    <location>
        <begin position="175"/>
        <end position="198"/>
    </location>
</feature>
<evidence type="ECO:0000256" key="6">
    <source>
        <dbReference type="SAM" id="Phobius"/>
    </source>
</evidence>
<evidence type="ECO:0000256" key="1">
    <source>
        <dbReference type="ARBA" id="ARBA00004141"/>
    </source>
</evidence>
<evidence type="ECO:0000313" key="7">
    <source>
        <dbReference type="EMBL" id="KAK3676668.1"/>
    </source>
</evidence>
<name>A0AAE1C3Q2_9PEZI</name>
<keyword evidence="3 6" id="KW-0812">Transmembrane</keyword>
<evidence type="ECO:0000256" key="3">
    <source>
        <dbReference type="ARBA" id="ARBA00022692"/>
    </source>
</evidence>
<dbReference type="EMBL" id="JAUTXT010000009">
    <property type="protein sequence ID" value="KAK3676668.1"/>
    <property type="molecule type" value="Genomic_DNA"/>
</dbReference>
<keyword evidence="5 6" id="KW-0472">Membrane</keyword>
<feature type="transmembrane region" description="Helical" evidence="6">
    <location>
        <begin position="148"/>
        <end position="168"/>
    </location>
</feature>
<keyword evidence="4 6" id="KW-1133">Transmembrane helix</keyword>